<protein>
    <submittedName>
        <fullName evidence="2">Uncharacterized protein</fullName>
    </submittedName>
</protein>
<dbReference type="AlphaFoldDB" id="A0A3S0WS94"/>
<dbReference type="PROSITE" id="PS51257">
    <property type="entry name" value="PROKAR_LIPOPROTEIN"/>
    <property type="match status" value="1"/>
</dbReference>
<keyword evidence="1" id="KW-0732">Signal</keyword>
<name>A0A3S0WS94_9GAMM</name>
<sequence length="157" mass="17556">MKASLMLRSLMSVALLLVTVSACAQQQVFSPSELNAHPAAFQHKKVTVRGYVTLKPEGHNLYESKALSDEFNKVWDSGSMSLDQRKYTHYCLTIANPGLMYRNRDTLKGKTLVVKGEFLADHITPHKIDLGACPLPTSILIDMNDLKRRYGNLLPNP</sequence>
<dbReference type="Proteomes" id="UP000274358">
    <property type="component" value="Unassembled WGS sequence"/>
</dbReference>
<evidence type="ECO:0000313" key="3">
    <source>
        <dbReference type="Proteomes" id="UP000274358"/>
    </source>
</evidence>
<dbReference type="RefSeq" id="WP_126687218.1">
    <property type="nucleotide sequence ID" value="NZ_RYYV01000049.1"/>
</dbReference>
<evidence type="ECO:0000256" key="1">
    <source>
        <dbReference type="SAM" id="SignalP"/>
    </source>
</evidence>
<keyword evidence="3" id="KW-1185">Reference proteome</keyword>
<dbReference type="EMBL" id="RYYV01000049">
    <property type="protein sequence ID" value="RUL68510.1"/>
    <property type="molecule type" value="Genomic_DNA"/>
</dbReference>
<proteinExistence type="predicted"/>
<organism evidence="2 3">
    <name type="scientific">Dyella choica</name>
    <dbReference type="NCBI Taxonomy" id="1927959"/>
    <lineage>
        <taxon>Bacteria</taxon>
        <taxon>Pseudomonadati</taxon>
        <taxon>Pseudomonadota</taxon>
        <taxon>Gammaproteobacteria</taxon>
        <taxon>Lysobacterales</taxon>
        <taxon>Rhodanobacteraceae</taxon>
        <taxon>Dyella</taxon>
    </lineage>
</organism>
<feature type="signal peptide" evidence="1">
    <location>
        <begin position="1"/>
        <end position="24"/>
    </location>
</feature>
<gene>
    <name evidence="2" type="ORF">EKH80_23420</name>
</gene>
<reference evidence="2 3" key="1">
    <citation type="submission" date="2018-12" db="EMBL/GenBank/DDBJ databases">
        <title>Dyella dinghuensis sp. nov. DHOA06 and Dyella choica sp. nov. 4M-K27, isolated from forest soil.</title>
        <authorList>
            <person name="Qiu L.-H."/>
            <person name="Gao Z.-H."/>
        </authorList>
    </citation>
    <scope>NUCLEOTIDE SEQUENCE [LARGE SCALE GENOMIC DNA]</scope>
    <source>
        <strain evidence="2 3">4M-K27</strain>
    </source>
</reference>
<accession>A0A3S0WS94</accession>
<evidence type="ECO:0000313" key="2">
    <source>
        <dbReference type="EMBL" id="RUL68510.1"/>
    </source>
</evidence>
<feature type="chain" id="PRO_5018621407" evidence="1">
    <location>
        <begin position="25"/>
        <end position="157"/>
    </location>
</feature>
<comment type="caution">
    <text evidence="2">The sequence shown here is derived from an EMBL/GenBank/DDBJ whole genome shotgun (WGS) entry which is preliminary data.</text>
</comment>